<dbReference type="PROSITE" id="PS50850">
    <property type="entry name" value="MFS"/>
    <property type="match status" value="1"/>
</dbReference>
<feature type="transmembrane region" description="Helical" evidence="8">
    <location>
        <begin position="62"/>
        <end position="82"/>
    </location>
</feature>
<organism evidence="10 11">
    <name type="scientific">Cylindrodendrum hubeiense</name>
    <dbReference type="NCBI Taxonomy" id="595255"/>
    <lineage>
        <taxon>Eukaryota</taxon>
        <taxon>Fungi</taxon>
        <taxon>Dikarya</taxon>
        <taxon>Ascomycota</taxon>
        <taxon>Pezizomycotina</taxon>
        <taxon>Sordariomycetes</taxon>
        <taxon>Hypocreomycetidae</taxon>
        <taxon>Hypocreales</taxon>
        <taxon>Nectriaceae</taxon>
        <taxon>Cylindrodendrum</taxon>
    </lineage>
</organism>
<evidence type="ECO:0000256" key="4">
    <source>
        <dbReference type="ARBA" id="ARBA00022989"/>
    </source>
</evidence>
<feature type="compositionally biased region" description="Polar residues" evidence="7">
    <location>
        <begin position="9"/>
        <end position="23"/>
    </location>
</feature>
<feature type="transmembrane region" description="Helical" evidence="8">
    <location>
        <begin position="189"/>
        <end position="209"/>
    </location>
</feature>
<keyword evidence="3 8" id="KW-0812">Transmembrane</keyword>
<keyword evidence="4 8" id="KW-1133">Transmembrane helix</keyword>
<accession>A0A9P5H3C3</accession>
<dbReference type="InterPro" id="IPR011701">
    <property type="entry name" value="MFS"/>
</dbReference>
<dbReference type="SUPFAM" id="SSF103473">
    <property type="entry name" value="MFS general substrate transporter"/>
    <property type="match status" value="1"/>
</dbReference>
<dbReference type="PANTHER" id="PTHR23501:SF198">
    <property type="entry name" value="AZOLE RESISTANCE PROTEIN 1-RELATED"/>
    <property type="match status" value="1"/>
</dbReference>
<dbReference type="Pfam" id="PF07690">
    <property type="entry name" value="MFS_1"/>
    <property type="match status" value="1"/>
</dbReference>
<feature type="compositionally biased region" description="Basic and acidic residues" evidence="7">
    <location>
        <begin position="28"/>
        <end position="39"/>
    </location>
</feature>
<dbReference type="InterPro" id="IPR020846">
    <property type="entry name" value="MFS_dom"/>
</dbReference>
<dbReference type="PANTHER" id="PTHR23501">
    <property type="entry name" value="MAJOR FACILITATOR SUPERFAMILY"/>
    <property type="match status" value="1"/>
</dbReference>
<dbReference type="InterPro" id="IPR036259">
    <property type="entry name" value="MFS_trans_sf"/>
</dbReference>
<feature type="transmembrane region" description="Helical" evidence="8">
    <location>
        <begin position="328"/>
        <end position="348"/>
    </location>
</feature>
<keyword evidence="2" id="KW-0813">Transport</keyword>
<dbReference type="FunFam" id="1.20.1250.20:FF:000196">
    <property type="entry name" value="MFS toxin efflux pump (AflT)"/>
    <property type="match status" value="1"/>
</dbReference>
<dbReference type="OrthoDB" id="10021397at2759"/>
<comment type="subcellular location">
    <subcellularLocation>
        <location evidence="1">Membrane</location>
        <topology evidence="1">Multi-pass membrane protein</topology>
    </subcellularLocation>
</comment>
<feature type="region of interest" description="Disordered" evidence="7">
    <location>
        <begin position="1"/>
        <end position="53"/>
    </location>
</feature>
<name>A0A9P5H3C3_9HYPO</name>
<feature type="transmembrane region" description="Helical" evidence="8">
    <location>
        <begin position="258"/>
        <end position="279"/>
    </location>
</feature>
<feature type="transmembrane region" description="Helical" evidence="8">
    <location>
        <begin position="129"/>
        <end position="149"/>
    </location>
</feature>
<evidence type="ECO:0000256" key="1">
    <source>
        <dbReference type="ARBA" id="ARBA00004141"/>
    </source>
</evidence>
<dbReference type="AlphaFoldDB" id="A0A9P5H3C3"/>
<dbReference type="FunFam" id="1.20.1720.10:FF:000012">
    <property type="entry name" value="MFS toxin efflux pump (AflT)"/>
    <property type="match status" value="1"/>
</dbReference>
<dbReference type="GO" id="GO:0005886">
    <property type="term" value="C:plasma membrane"/>
    <property type="evidence" value="ECO:0007669"/>
    <property type="project" value="TreeGrafter"/>
</dbReference>
<gene>
    <name evidence="10" type="ORF">G7Z17_g7681</name>
</gene>
<reference evidence="10" key="1">
    <citation type="submission" date="2020-03" db="EMBL/GenBank/DDBJ databases">
        <title>Draft Genome Sequence of Cylindrodendrum hubeiense.</title>
        <authorList>
            <person name="Buettner E."/>
            <person name="Kellner H."/>
        </authorList>
    </citation>
    <scope>NUCLEOTIDE SEQUENCE</scope>
    <source>
        <strain evidence="10">IHI 201604</strain>
    </source>
</reference>
<feature type="domain" description="Major facilitator superfamily (MFS) profile" evidence="9">
    <location>
        <begin position="65"/>
        <end position="517"/>
    </location>
</feature>
<evidence type="ECO:0000313" key="11">
    <source>
        <dbReference type="Proteomes" id="UP000722485"/>
    </source>
</evidence>
<feature type="transmembrane region" description="Helical" evidence="8">
    <location>
        <begin position="215"/>
        <end position="238"/>
    </location>
</feature>
<evidence type="ECO:0000256" key="8">
    <source>
        <dbReference type="SAM" id="Phobius"/>
    </source>
</evidence>
<evidence type="ECO:0000313" key="10">
    <source>
        <dbReference type="EMBL" id="KAF7547528.1"/>
    </source>
</evidence>
<feature type="transmembrane region" description="Helical" evidence="8">
    <location>
        <begin position="368"/>
        <end position="386"/>
    </location>
</feature>
<evidence type="ECO:0000256" key="6">
    <source>
        <dbReference type="ARBA" id="ARBA00023180"/>
    </source>
</evidence>
<protein>
    <recommendedName>
        <fullName evidence="9">Major facilitator superfamily (MFS) profile domain-containing protein</fullName>
    </recommendedName>
</protein>
<feature type="transmembrane region" description="Helical" evidence="8">
    <location>
        <begin position="291"/>
        <end position="308"/>
    </location>
</feature>
<evidence type="ECO:0000259" key="9">
    <source>
        <dbReference type="PROSITE" id="PS50850"/>
    </source>
</evidence>
<evidence type="ECO:0000256" key="2">
    <source>
        <dbReference type="ARBA" id="ARBA00022448"/>
    </source>
</evidence>
<dbReference type="GO" id="GO:0022857">
    <property type="term" value="F:transmembrane transporter activity"/>
    <property type="evidence" value="ECO:0007669"/>
    <property type="project" value="InterPro"/>
</dbReference>
<feature type="transmembrane region" description="Helical" evidence="8">
    <location>
        <begin position="155"/>
        <end position="177"/>
    </location>
</feature>
<feature type="transmembrane region" description="Helical" evidence="8">
    <location>
        <begin position="393"/>
        <end position="413"/>
    </location>
</feature>
<dbReference type="EMBL" id="JAANBB010000176">
    <property type="protein sequence ID" value="KAF7547528.1"/>
    <property type="molecule type" value="Genomic_DNA"/>
</dbReference>
<dbReference type="Gene3D" id="1.20.1250.20">
    <property type="entry name" value="MFS general substrate transporter like domains"/>
    <property type="match status" value="1"/>
</dbReference>
<sequence>MAAEEGHDQSTTATTEKSEQQSPEDICEEHAVEDPERNTAQEIPGGLREETSKDESPSWSKLVLIGIGLWFAVFLYALDQTIVSNAIPSITDDFKKTSDEGWYGSGYLLTTAAFQLLYGRIYSNFSIKYTFLVAITIFELGSLICGLAPTSTVLIVGRAVAGVGGAGIASGAFIIIAHSFPLRIRPMCIASMGMVYAVASVLGPVLGGVFTSKLTWRWCFYINLPFGGVTILAILLFLQSPDRPEINSIPVSERLKKIDLIGLLIFIPAIVCLLLALQWGGSAYAWSNGRIIALLVFFGVLVIAFLAFEYWKGDETSLPIRVITKRSVAAATWNAFCNLATFLVLVYYIPLWHQVVRDASAADAGVRLLPFVLGVVIMANLSGALVSKFGYYAPMMILSSIITPIGMGLMSTWTVDASFSEWVGYQAIVGLGLGLGQQQPMVAIQTILPKSEVPAGISIIMLTQTLSGAIFVSVGQSVLQNDLVENLEVAFPNGGIDISKLSSVGATQVRSLVPPEDLHTVLVAYNSALTKIKVVILDLRFPLLCSDPGSKWPVKDTVRVFNTLIAEVMGHKTYALDGADLGFLDAWHQYEECNTTAQVMRLYFLPRVPHS</sequence>
<evidence type="ECO:0000256" key="3">
    <source>
        <dbReference type="ARBA" id="ARBA00022692"/>
    </source>
</evidence>
<proteinExistence type="predicted"/>
<evidence type="ECO:0000256" key="7">
    <source>
        <dbReference type="SAM" id="MobiDB-lite"/>
    </source>
</evidence>
<dbReference type="Proteomes" id="UP000722485">
    <property type="component" value="Unassembled WGS sequence"/>
</dbReference>
<evidence type="ECO:0000256" key="5">
    <source>
        <dbReference type="ARBA" id="ARBA00023136"/>
    </source>
</evidence>
<comment type="caution">
    <text evidence="10">The sequence shown here is derived from an EMBL/GenBank/DDBJ whole genome shotgun (WGS) entry which is preliminary data.</text>
</comment>
<keyword evidence="11" id="KW-1185">Reference proteome</keyword>
<feature type="transmembrane region" description="Helical" evidence="8">
    <location>
        <begin position="102"/>
        <end position="122"/>
    </location>
</feature>
<keyword evidence="6" id="KW-0325">Glycoprotein</keyword>
<dbReference type="Gene3D" id="1.20.1720.10">
    <property type="entry name" value="Multidrug resistance protein D"/>
    <property type="match status" value="1"/>
</dbReference>
<keyword evidence="5 8" id="KW-0472">Membrane</keyword>
<dbReference type="CDD" id="cd17502">
    <property type="entry name" value="MFS_Azr1_MDR_like"/>
    <property type="match status" value="1"/>
</dbReference>